<dbReference type="NCBIfam" id="TIGR02739">
    <property type="entry name" value="TraF"/>
    <property type="match status" value="1"/>
</dbReference>
<evidence type="ECO:0000313" key="3">
    <source>
        <dbReference type="Proteomes" id="UP000410492"/>
    </source>
</evidence>
<proteinExistence type="predicted"/>
<dbReference type="OrthoDB" id="10341732at2759"/>
<feature type="region of interest" description="Disordered" evidence="1">
    <location>
        <begin position="641"/>
        <end position="660"/>
    </location>
</feature>
<keyword evidence="3" id="KW-1185">Reference proteome</keyword>
<dbReference type="InterPro" id="IPR014110">
    <property type="entry name" value="TraF"/>
</dbReference>
<dbReference type="NCBIfam" id="TIGR02750">
    <property type="entry name" value="TraN_Ftype"/>
    <property type="match status" value="1"/>
</dbReference>
<evidence type="ECO:0000256" key="1">
    <source>
        <dbReference type="SAM" id="MobiDB-lite"/>
    </source>
</evidence>
<dbReference type="NCBIfam" id="NF010257">
    <property type="entry name" value="PRK13703.1"/>
    <property type="match status" value="1"/>
</dbReference>
<gene>
    <name evidence="2" type="ORF">CALMAC_LOCUS9441</name>
</gene>
<evidence type="ECO:0000313" key="2">
    <source>
        <dbReference type="EMBL" id="VEN47769.1"/>
    </source>
</evidence>
<dbReference type="AlphaFoldDB" id="A0A653CJ14"/>
<sequence length="859" mass="94199">MAQADSNSDYRAGSDFARQVQGQGESSLKNFNPSASIPNYTASPGEKKYYGGVTATGDGALKADGTTGWTTNEATKAVTDSFVNNPKEPISPDAPFIKASQDVQSRADTIIGKTGQTQCEAQNISRSEFTNYTCERDLLVEQACTRTASITGHYENTTVTRTYTVPNSDFTYTYDGNKTVNFSFRAPATGTVLSASVAVHFNDKNMYYGFSWWGVNADSVAKRDNGWALPGAAGAALTAGQYSPQGAMLNKNCLSGKQSRCREYAQKTLSWMQGGTQAWMTATLTMQVTDKKWVPDVVWNESCPFSKSEGTLKKTECIEPGSTKTVVVDGVSYPVTQACWKYKDTYMTQAADNGTCKTYMNNPACTLASRTCAFTAEDGSGCLHEYATYSCETRTSGQVMICGGDTFCLDGDCERAQNGKNNDFAPVVSALAALAAAGKDVAAINSVNVRAFTGSAKFCKKFAAGFSNCCKDGGWGQDVGLARCSSEEKALGKAKENKLTVSIGEFCSKKVLGVCLEKKRSYCQFDSKLAQIVQQQGRNGQLHVGFGKASSPDCRGITQTELQQINFEALDFSNFFDDLQKNKKIPDNDTLTKRVREEIAAQLKNKQKVPVKKRKTALALLLLGSVFSATGKDAGWQWYNESHRTPEDDKSSSTQSQQASPDIMEKLATLQQATKRAMYEAILYPGVENFTRYFRLQNYWTQQAGLFSMSAKKAMLEHPELDYNLQHSHYNGTVRNQLAADFADQRRAIETLAQRYGVMFFYRGQDPIDGQLVQVIKNFRETYHLSVIPVSVDGIVNPLLPDTRMDGGQASRLGIRYFPALMLADPKSGTVKPVSYGFISQDDLAKQFLNVSTDFSPNF</sequence>
<accession>A0A653CJ14</accession>
<feature type="compositionally biased region" description="Polar residues" evidence="1">
    <location>
        <begin position="20"/>
        <end position="42"/>
    </location>
</feature>
<dbReference type="EMBL" id="CAACVG010007957">
    <property type="protein sequence ID" value="VEN47769.1"/>
    <property type="molecule type" value="Genomic_DNA"/>
</dbReference>
<protein>
    <recommendedName>
        <fullName evidence="4">Type-F conjugative transfer system mating-pair stabilization protein TraN</fullName>
    </recommendedName>
</protein>
<reference evidence="2 3" key="1">
    <citation type="submission" date="2019-01" db="EMBL/GenBank/DDBJ databases">
        <authorList>
            <person name="Sayadi A."/>
        </authorList>
    </citation>
    <scope>NUCLEOTIDE SEQUENCE [LARGE SCALE GENOMIC DNA]</scope>
</reference>
<evidence type="ECO:0008006" key="4">
    <source>
        <dbReference type="Google" id="ProtNLM"/>
    </source>
</evidence>
<dbReference type="InterPro" id="IPR014121">
    <property type="entry name" value="TraN_Ftype"/>
</dbReference>
<feature type="compositionally biased region" description="Basic and acidic residues" evidence="1">
    <location>
        <begin position="641"/>
        <end position="651"/>
    </location>
</feature>
<name>A0A653CJ14_CALMS</name>
<dbReference type="Pfam" id="PF13728">
    <property type="entry name" value="TraF"/>
    <property type="match status" value="1"/>
</dbReference>
<dbReference type="Proteomes" id="UP000410492">
    <property type="component" value="Unassembled WGS sequence"/>
</dbReference>
<feature type="region of interest" description="Disordered" evidence="1">
    <location>
        <begin position="1"/>
        <end position="43"/>
    </location>
</feature>
<dbReference type="NCBIfam" id="NF009016">
    <property type="entry name" value="PRK12355.3-2"/>
    <property type="match status" value="1"/>
</dbReference>
<organism evidence="2 3">
    <name type="scientific">Callosobruchus maculatus</name>
    <name type="common">Southern cowpea weevil</name>
    <name type="synonym">Pulse bruchid</name>
    <dbReference type="NCBI Taxonomy" id="64391"/>
    <lineage>
        <taxon>Eukaryota</taxon>
        <taxon>Metazoa</taxon>
        <taxon>Ecdysozoa</taxon>
        <taxon>Arthropoda</taxon>
        <taxon>Hexapoda</taxon>
        <taxon>Insecta</taxon>
        <taxon>Pterygota</taxon>
        <taxon>Neoptera</taxon>
        <taxon>Endopterygota</taxon>
        <taxon>Coleoptera</taxon>
        <taxon>Polyphaga</taxon>
        <taxon>Cucujiformia</taxon>
        <taxon>Chrysomeloidea</taxon>
        <taxon>Chrysomelidae</taxon>
        <taxon>Bruchinae</taxon>
        <taxon>Bruchini</taxon>
        <taxon>Callosobruchus</taxon>
    </lineage>
</organism>
<dbReference type="InterPro" id="IPR039555">
    <property type="entry name" value="TraF/TrbB"/>
</dbReference>
<dbReference type="Pfam" id="PF06986">
    <property type="entry name" value="F_T4SS_TraN"/>
    <property type="match status" value="1"/>
</dbReference>